<dbReference type="InterPro" id="IPR000792">
    <property type="entry name" value="Tscrpt_reg_LuxR_C"/>
</dbReference>
<dbReference type="SMART" id="SM00421">
    <property type="entry name" value="HTH_LUXR"/>
    <property type="match status" value="1"/>
</dbReference>
<name>A0A0F7H976_SERFO</name>
<accession>A0A0F7H976</accession>
<dbReference type="RefSeq" id="WP_024484705.1">
    <property type="nucleotide sequence ID" value="NZ_CAMKUH010000007.1"/>
</dbReference>
<dbReference type="GO" id="GO:0003677">
    <property type="term" value="F:DNA binding"/>
    <property type="evidence" value="ECO:0007669"/>
    <property type="project" value="UniProtKB-KW"/>
</dbReference>
<dbReference type="CDD" id="cd06170">
    <property type="entry name" value="LuxR_C_like"/>
    <property type="match status" value="1"/>
</dbReference>
<proteinExistence type="predicted"/>
<dbReference type="EMBL" id="CABEEZ010000020">
    <property type="protein sequence ID" value="VTR20206.1"/>
    <property type="molecule type" value="Genomic_DNA"/>
</dbReference>
<sequence>MLCGQQQESGKKLSFYIASENNYFIAGFIALLEIQEEKHGSIFEYKTTDCTLKGVRVISDTLSEEKGNRTLIVVADSDMLGAVFLNVETKSHLFIDVERCKYDFIESVSDRAYIMRLVNHHYVTTMQMKLCSLTNKEKRICHYIAKGFSSKFIGMNLGIHEKTVSGYRNSIIRKIGCDNKIGLYKFINTHFKKLNGSGKELVIF</sequence>
<organism evidence="2">
    <name type="scientific">Serratia fonticola</name>
    <dbReference type="NCBI Taxonomy" id="47917"/>
    <lineage>
        <taxon>Bacteria</taxon>
        <taxon>Pseudomonadati</taxon>
        <taxon>Pseudomonadota</taxon>
        <taxon>Gammaproteobacteria</taxon>
        <taxon>Enterobacterales</taxon>
        <taxon>Yersiniaceae</taxon>
        <taxon>Serratia</taxon>
    </lineage>
</organism>
<dbReference type="Gene3D" id="1.10.10.10">
    <property type="entry name" value="Winged helix-like DNA-binding domain superfamily/Winged helix DNA-binding domain"/>
    <property type="match status" value="1"/>
</dbReference>
<dbReference type="KEGG" id="sfw:WN53_07885"/>
<dbReference type="PRINTS" id="PR00038">
    <property type="entry name" value="HTHLUXR"/>
</dbReference>
<gene>
    <name evidence="2" type="ORF">NCTC12965_00975</name>
</gene>
<dbReference type="GO" id="GO:0006355">
    <property type="term" value="P:regulation of DNA-templated transcription"/>
    <property type="evidence" value="ECO:0007669"/>
    <property type="project" value="InterPro"/>
</dbReference>
<protein>
    <submittedName>
        <fullName evidence="2">DNA-binding transcriptional activator EvgA</fullName>
    </submittedName>
</protein>
<dbReference type="GeneID" id="30320083"/>
<dbReference type="InterPro" id="IPR016032">
    <property type="entry name" value="Sig_transdc_resp-reg_C-effctor"/>
</dbReference>
<dbReference type="Pfam" id="PF00196">
    <property type="entry name" value="GerE"/>
    <property type="match status" value="1"/>
</dbReference>
<dbReference type="InterPro" id="IPR036388">
    <property type="entry name" value="WH-like_DNA-bd_sf"/>
</dbReference>
<evidence type="ECO:0000313" key="2">
    <source>
        <dbReference type="EMBL" id="VTR20206.1"/>
    </source>
</evidence>
<keyword evidence="1 2" id="KW-0238">DNA-binding</keyword>
<dbReference type="AlphaFoldDB" id="A0A0F7H976"/>
<evidence type="ECO:0000256" key="1">
    <source>
        <dbReference type="ARBA" id="ARBA00023125"/>
    </source>
</evidence>
<reference evidence="2" key="1">
    <citation type="submission" date="2019-05" db="EMBL/GenBank/DDBJ databases">
        <authorList>
            <consortium name="Pathogen Informatics"/>
        </authorList>
    </citation>
    <scope>NUCLEOTIDE SEQUENCE [LARGE SCALE GENOMIC DNA]</scope>
    <source>
        <strain evidence="2">NCTC12965</strain>
    </source>
</reference>
<dbReference type="PROSITE" id="PS50043">
    <property type="entry name" value="HTH_LUXR_2"/>
    <property type="match status" value="1"/>
</dbReference>
<dbReference type="PROSITE" id="PS00622">
    <property type="entry name" value="HTH_LUXR_1"/>
    <property type="match status" value="1"/>
</dbReference>
<dbReference type="SUPFAM" id="SSF46894">
    <property type="entry name" value="C-terminal effector domain of the bipartite response regulators"/>
    <property type="match status" value="1"/>
</dbReference>